<dbReference type="AlphaFoldDB" id="A0A0H2QXM9"/>
<gene>
    <name evidence="1" type="ORF">SCHPADRAFT_934101</name>
</gene>
<reference evidence="1 2" key="1">
    <citation type="submission" date="2015-04" db="EMBL/GenBank/DDBJ databases">
        <title>Complete genome sequence of Schizopora paradoxa KUC8140, a cosmopolitan wood degrader in East Asia.</title>
        <authorList>
            <consortium name="DOE Joint Genome Institute"/>
            <person name="Min B."/>
            <person name="Park H."/>
            <person name="Jang Y."/>
            <person name="Kim J.-J."/>
            <person name="Kim K.H."/>
            <person name="Pangilinan J."/>
            <person name="Lipzen A."/>
            <person name="Riley R."/>
            <person name="Grigoriev I.V."/>
            <person name="Spatafora J.W."/>
            <person name="Choi I.-G."/>
        </authorList>
    </citation>
    <scope>NUCLEOTIDE SEQUENCE [LARGE SCALE GENOMIC DNA]</scope>
    <source>
        <strain evidence="1 2">KUC8140</strain>
    </source>
</reference>
<dbReference type="InterPro" id="IPR032675">
    <property type="entry name" value="LRR_dom_sf"/>
</dbReference>
<dbReference type="InParanoid" id="A0A0H2QXM9"/>
<dbReference type="EMBL" id="KQ086696">
    <property type="protein sequence ID" value="KLO04119.1"/>
    <property type="molecule type" value="Genomic_DNA"/>
</dbReference>
<evidence type="ECO:0000313" key="2">
    <source>
        <dbReference type="Proteomes" id="UP000053477"/>
    </source>
</evidence>
<organism evidence="1 2">
    <name type="scientific">Schizopora paradoxa</name>
    <dbReference type="NCBI Taxonomy" id="27342"/>
    <lineage>
        <taxon>Eukaryota</taxon>
        <taxon>Fungi</taxon>
        <taxon>Dikarya</taxon>
        <taxon>Basidiomycota</taxon>
        <taxon>Agaricomycotina</taxon>
        <taxon>Agaricomycetes</taxon>
        <taxon>Hymenochaetales</taxon>
        <taxon>Schizoporaceae</taxon>
        <taxon>Schizopora</taxon>
    </lineage>
</organism>
<name>A0A0H2QXM9_9AGAM</name>
<protein>
    <recommendedName>
        <fullName evidence="3">F-box domain-containing protein</fullName>
    </recommendedName>
</protein>
<accession>A0A0H2QXM9</accession>
<dbReference type="Gene3D" id="3.80.10.10">
    <property type="entry name" value="Ribonuclease Inhibitor"/>
    <property type="match status" value="1"/>
</dbReference>
<evidence type="ECO:0000313" key="1">
    <source>
        <dbReference type="EMBL" id="KLO04119.1"/>
    </source>
</evidence>
<dbReference type="Proteomes" id="UP000053477">
    <property type="component" value="Unassembled WGS sequence"/>
</dbReference>
<evidence type="ECO:0008006" key="3">
    <source>
        <dbReference type="Google" id="ProtNLM"/>
    </source>
</evidence>
<proteinExistence type="predicted"/>
<sequence length="468" mass="54298">MSEINVCDDGREGDSEHDDAVKNVAFCRTPFSSLSPEIWQMIIERLSGCKREDVLNTSLAGEEFPRYREHIFGYTLWSSSASIANLGLCCRFLYSQVLLYRRTFPQFIFKKSPIERWIRLVEDLREAEVAHISKWVFEISGFSWKHVPFFKTVLDMSRKLSHINVRLFTWGDSVSPKLQKAMRDIVENRGDQLESINWCSDRDIEILLGVRSASHLSSLSISGAPYYSESQVRAATEDPKTWDKLEDLTIDECCDLLVGVAEDCPSESPCRILECDFFPCLRFLKLDFWIHYDMASISSIISHSPLLEILVLFGVDYETPPGLKHSNIICNAPNVVRLGLNYEVLLHLSLGFAPKTRRLILLRFRGLGTHDFDKLQPKMISLFDAIRHVKETMPSTLRELQIDSFRVRHVQSMVWDPEVREDFKKALQDLKKRNVKVLDERGEILLPEHYFSITRTQKEWEMEDDVYM</sequence>
<dbReference type="SUPFAM" id="SSF52047">
    <property type="entry name" value="RNI-like"/>
    <property type="match status" value="1"/>
</dbReference>
<keyword evidence="2" id="KW-1185">Reference proteome</keyword>